<proteinExistence type="predicted"/>
<name>A0ABN1K146_9BURK</name>
<gene>
    <name evidence="1" type="ORF">GCM10009107_25010</name>
</gene>
<organism evidence="1 2">
    <name type="scientific">Ideonella azotifigens</name>
    <dbReference type="NCBI Taxonomy" id="513160"/>
    <lineage>
        <taxon>Bacteria</taxon>
        <taxon>Pseudomonadati</taxon>
        <taxon>Pseudomonadota</taxon>
        <taxon>Betaproteobacteria</taxon>
        <taxon>Burkholderiales</taxon>
        <taxon>Sphaerotilaceae</taxon>
        <taxon>Ideonella</taxon>
    </lineage>
</organism>
<evidence type="ECO:0000313" key="2">
    <source>
        <dbReference type="Proteomes" id="UP001500279"/>
    </source>
</evidence>
<protein>
    <recommendedName>
        <fullName evidence="3">Zinc ribbon domain-containing protein</fullName>
    </recommendedName>
</protein>
<dbReference type="EMBL" id="BAAAEW010000014">
    <property type="protein sequence ID" value="GAA0751834.1"/>
    <property type="molecule type" value="Genomic_DNA"/>
</dbReference>
<sequence length="102" mass="11422">MLTEAEWNSVSPHLTNAFEQIKRYRETHQCSLAEAQEKGFGQQALAAYSQITGFEETNPNALFHHRLSIYGPPCHACGKPLRTPQARYCAMCSAERIPGPET</sequence>
<accession>A0ABN1K146</accession>
<dbReference type="Proteomes" id="UP001500279">
    <property type="component" value="Unassembled WGS sequence"/>
</dbReference>
<keyword evidence="2" id="KW-1185">Reference proteome</keyword>
<comment type="caution">
    <text evidence="1">The sequence shown here is derived from an EMBL/GenBank/DDBJ whole genome shotgun (WGS) entry which is preliminary data.</text>
</comment>
<evidence type="ECO:0000313" key="1">
    <source>
        <dbReference type="EMBL" id="GAA0751834.1"/>
    </source>
</evidence>
<evidence type="ECO:0008006" key="3">
    <source>
        <dbReference type="Google" id="ProtNLM"/>
    </source>
</evidence>
<reference evidence="1 2" key="1">
    <citation type="journal article" date="2019" name="Int. J. Syst. Evol. Microbiol.">
        <title>The Global Catalogue of Microorganisms (GCM) 10K type strain sequencing project: providing services to taxonomists for standard genome sequencing and annotation.</title>
        <authorList>
            <consortium name="The Broad Institute Genomics Platform"/>
            <consortium name="The Broad Institute Genome Sequencing Center for Infectious Disease"/>
            <person name="Wu L."/>
            <person name="Ma J."/>
        </authorList>
    </citation>
    <scope>NUCLEOTIDE SEQUENCE [LARGE SCALE GENOMIC DNA]</scope>
    <source>
        <strain evidence="1 2">JCM 15503</strain>
    </source>
</reference>